<comment type="caution">
    <text evidence="4">The sequence shown here is derived from an EMBL/GenBank/DDBJ whole genome shotgun (WGS) entry which is preliminary data.</text>
</comment>
<dbReference type="EMBL" id="AWGJ01000007">
    <property type="protein sequence ID" value="ODN78019.1"/>
    <property type="molecule type" value="Genomic_DNA"/>
</dbReference>
<dbReference type="AlphaFoldDB" id="A0A1E3HNT2"/>
<comment type="cofactor">
    <cofactor evidence="1">
        <name>a divalent metal cation</name>
        <dbReference type="ChEBI" id="CHEBI:60240"/>
    </cofactor>
</comment>
<dbReference type="GeneID" id="30156413"/>
<reference evidence="4 5" key="1">
    <citation type="submission" date="2016-06" db="EMBL/GenBank/DDBJ databases">
        <title>Evolution of pathogenesis and genome organization in the Tremellales.</title>
        <authorList>
            <person name="Cuomo C."/>
            <person name="Litvintseva A."/>
            <person name="Heitman J."/>
            <person name="Chen Y."/>
            <person name="Sun S."/>
            <person name="Springer D."/>
            <person name="Dromer F."/>
            <person name="Young S."/>
            <person name="Zeng Q."/>
            <person name="Chapman S."/>
            <person name="Gujja S."/>
            <person name="Saif S."/>
            <person name="Birren B."/>
        </authorList>
    </citation>
    <scope>NUCLEOTIDE SEQUENCE [LARGE SCALE GENOMIC DNA]</scope>
    <source>
        <strain evidence="4 5">CBS 6039</strain>
    </source>
</reference>
<keyword evidence="5" id="KW-1185">Reference proteome</keyword>
<dbReference type="Proteomes" id="UP000094065">
    <property type="component" value="Unassembled WGS sequence"/>
</dbReference>
<evidence type="ECO:0000259" key="3">
    <source>
        <dbReference type="Pfam" id="PF13359"/>
    </source>
</evidence>
<proteinExistence type="predicted"/>
<dbReference type="InterPro" id="IPR027806">
    <property type="entry name" value="HARBI1_dom"/>
</dbReference>
<gene>
    <name evidence="4" type="ORF">L202_05104</name>
</gene>
<name>A0A1E3HNT2_9TREE</name>
<sequence length="192" mass="21284">MAHPFSMVQMDSVYGADLSRAPFRRYENDLRSAEKILVQDFGRYPPPPWSFAAPEALASLDHTTWSPSPNGIHRNHINATSLVSVPGSPSAKESLLWGACCPLLEIQRLPLLNRHHLPLRLPEHHPASPGLFPSSPSRYGYSVLAVCDADKRIVYAQYNFPGSCHDARVFNASGLIQNAAQHFTLDQTETRG</sequence>
<accession>A0A1E3HNT2</accession>
<dbReference type="GO" id="GO:0046872">
    <property type="term" value="F:metal ion binding"/>
    <property type="evidence" value="ECO:0007669"/>
    <property type="project" value="UniProtKB-KW"/>
</dbReference>
<evidence type="ECO:0000313" key="5">
    <source>
        <dbReference type="Proteomes" id="UP000094065"/>
    </source>
</evidence>
<dbReference type="Pfam" id="PF13359">
    <property type="entry name" value="DDE_Tnp_4"/>
    <property type="match status" value="1"/>
</dbReference>
<dbReference type="OrthoDB" id="2578353at2759"/>
<dbReference type="RefSeq" id="XP_018993255.1">
    <property type="nucleotide sequence ID" value="XM_019139312.1"/>
</dbReference>
<protein>
    <recommendedName>
        <fullName evidence="3">DDE Tnp4 domain-containing protein</fullName>
    </recommendedName>
</protein>
<evidence type="ECO:0000313" key="4">
    <source>
        <dbReference type="EMBL" id="ODN78019.1"/>
    </source>
</evidence>
<evidence type="ECO:0000256" key="1">
    <source>
        <dbReference type="ARBA" id="ARBA00001968"/>
    </source>
</evidence>
<keyword evidence="2" id="KW-0479">Metal-binding</keyword>
<organism evidence="4 5">
    <name type="scientific">Cryptococcus amylolentus CBS 6039</name>
    <dbReference type="NCBI Taxonomy" id="1295533"/>
    <lineage>
        <taxon>Eukaryota</taxon>
        <taxon>Fungi</taxon>
        <taxon>Dikarya</taxon>
        <taxon>Basidiomycota</taxon>
        <taxon>Agaricomycotina</taxon>
        <taxon>Tremellomycetes</taxon>
        <taxon>Tremellales</taxon>
        <taxon>Cryptococcaceae</taxon>
        <taxon>Cryptococcus</taxon>
    </lineage>
</organism>
<feature type="domain" description="DDE Tnp4" evidence="3">
    <location>
        <begin position="130"/>
        <end position="180"/>
    </location>
</feature>
<evidence type="ECO:0000256" key="2">
    <source>
        <dbReference type="ARBA" id="ARBA00022723"/>
    </source>
</evidence>